<dbReference type="SUPFAM" id="SSF103473">
    <property type="entry name" value="MFS general substrate transporter"/>
    <property type="match status" value="1"/>
</dbReference>
<keyword evidence="5 8" id="KW-1133">Transmembrane helix</keyword>
<dbReference type="OrthoDB" id="4139357at2759"/>
<dbReference type="PANTHER" id="PTHR23511:SF12">
    <property type="entry name" value="TRANSPORTER, PUTATIVE (AFU_ORTHOLOGUE AFUA_7G01740)-RELATED"/>
    <property type="match status" value="1"/>
</dbReference>
<evidence type="ECO:0000256" key="5">
    <source>
        <dbReference type="ARBA" id="ARBA00022989"/>
    </source>
</evidence>
<name>S3DF40_GLAL2</name>
<dbReference type="Proteomes" id="UP000016922">
    <property type="component" value="Unassembled WGS sequence"/>
</dbReference>
<evidence type="ECO:0000313" key="11">
    <source>
        <dbReference type="Proteomes" id="UP000016922"/>
    </source>
</evidence>
<accession>S3DF40</accession>
<keyword evidence="6 8" id="KW-0472">Membrane</keyword>
<feature type="transmembrane region" description="Helical" evidence="8">
    <location>
        <begin position="200"/>
        <end position="224"/>
    </location>
</feature>
<evidence type="ECO:0000256" key="6">
    <source>
        <dbReference type="ARBA" id="ARBA00023136"/>
    </source>
</evidence>
<keyword evidence="3" id="KW-0813">Transport</keyword>
<feature type="transmembrane region" description="Helical" evidence="8">
    <location>
        <begin position="395"/>
        <end position="414"/>
    </location>
</feature>
<feature type="region of interest" description="Disordered" evidence="7">
    <location>
        <begin position="1"/>
        <end position="34"/>
    </location>
</feature>
<proteinExistence type="inferred from homology"/>
<evidence type="ECO:0000256" key="4">
    <source>
        <dbReference type="ARBA" id="ARBA00022692"/>
    </source>
</evidence>
<feature type="transmembrane region" description="Helical" evidence="8">
    <location>
        <begin position="166"/>
        <end position="193"/>
    </location>
</feature>
<comment type="similarity">
    <text evidence="2">Belongs to the major facilitator superfamily.</text>
</comment>
<evidence type="ECO:0000256" key="2">
    <source>
        <dbReference type="ARBA" id="ARBA00008335"/>
    </source>
</evidence>
<dbReference type="KEGG" id="glz:GLAREA_03568"/>
<feature type="transmembrane region" description="Helical" evidence="8">
    <location>
        <begin position="143"/>
        <end position="160"/>
    </location>
</feature>
<evidence type="ECO:0000259" key="9">
    <source>
        <dbReference type="PROSITE" id="PS50850"/>
    </source>
</evidence>
<reference evidence="10 11" key="1">
    <citation type="journal article" date="2013" name="BMC Genomics">
        <title>Genomics-driven discovery of the pneumocandin biosynthetic gene cluster in the fungus Glarea lozoyensis.</title>
        <authorList>
            <person name="Chen L."/>
            <person name="Yue Q."/>
            <person name="Zhang X."/>
            <person name="Xiang M."/>
            <person name="Wang C."/>
            <person name="Li S."/>
            <person name="Che Y."/>
            <person name="Ortiz-Lopez F.J."/>
            <person name="Bills G.F."/>
            <person name="Liu X."/>
            <person name="An Z."/>
        </authorList>
    </citation>
    <scope>NUCLEOTIDE SEQUENCE [LARGE SCALE GENOMIC DNA]</scope>
    <source>
        <strain evidence="11">ATCC 20868 / MF5171</strain>
    </source>
</reference>
<dbReference type="EMBL" id="KE145363">
    <property type="protein sequence ID" value="EPE30601.1"/>
    <property type="molecule type" value="Genomic_DNA"/>
</dbReference>
<dbReference type="InterPro" id="IPR036259">
    <property type="entry name" value="MFS_trans_sf"/>
</dbReference>
<comment type="subcellular location">
    <subcellularLocation>
        <location evidence="1">Membrane</location>
        <topology evidence="1">Multi-pass membrane protein</topology>
    </subcellularLocation>
</comment>
<feature type="domain" description="Major facilitator superfamily (MFS) profile" evidence="9">
    <location>
        <begin position="80"/>
        <end position="532"/>
    </location>
</feature>
<dbReference type="Pfam" id="PF07690">
    <property type="entry name" value="MFS_1"/>
    <property type="match status" value="1"/>
</dbReference>
<dbReference type="Gene3D" id="1.20.1250.20">
    <property type="entry name" value="MFS general substrate transporter like domains"/>
    <property type="match status" value="1"/>
</dbReference>
<keyword evidence="4 8" id="KW-0812">Transmembrane</keyword>
<dbReference type="HOGENOM" id="CLU_001265_52_2_1"/>
<dbReference type="eggNOG" id="KOG0253">
    <property type="taxonomic scope" value="Eukaryota"/>
</dbReference>
<dbReference type="InterPro" id="IPR011701">
    <property type="entry name" value="MFS"/>
</dbReference>
<feature type="transmembrane region" description="Helical" evidence="8">
    <location>
        <begin position="80"/>
        <end position="106"/>
    </location>
</feature>
<dbReference type="GO" id="GO:0022857">
    <property type="term" value="F:transmembrane transporter activity"/>
    <property type="evidence" value="ECO:0007669"/>
    <property type="project" value="InterPro"/>
</dbReference>
<dbReference type="FunFam" id="1.20.1250.20:FF:000171">
    <property type="entry name" value="MFS general substrate transporter"/>
    <property type="match status" value="1"/>
</dbReference>
<protein>
    <submittedName>
        <fullName evidence="10">MFS general substrate transporter</fullName>
    </submittedName>
</protein>
<feature type="transmembrane region" description="Helical" evidence="8">
    <location>
        <begin position="480"/>
        <end position="502"/>
    </location>
</feature>
<dbReference type="PANTHER" id="PTHR23511">
    <property type="entry name" value="SYNAPTIC VESICLE GLYCOPROTEIN 2"/>
    <property type="match status" value="1"/>
</dbReference>
<gene>
    <name evidence="10" type="ORF">GLAREA_03568</name>
</gene>
<keyword evidence="11" id="KW-1185">Reference proteome</keyword>
<feature type="transmembrane region" description="Helical" evidence="8">
    <location>
        <begin position="244"/>
        <end position="268"/>
    </location>
</feature>
<evidence type="ECO:0000256" key="8">
    <source>
        <dbReference type="SAM" id="Phobius"/>
    </source>
</evidence>
<dbReference type="RefSeq" id="XP_008082012.1">
    <property type="nucleotide sequence ID" value="XM_008083821.1"/>
</dbReference>
<feature type="transmembrane region" description="Helical" evidence="8">
    <location>
        <begin position="118"/>
        <end position="136"/>
    </location>
</feature>
<evidence type="ECO:0000313" key="10">
    <source>
        <dbReference type="EMBL" id="EPE30601.1"/>
    </source>
</evidence>
<dbReference type="GO" id="GO:0016020">
    <property type="term" value="C:membrane"/>
    <property type="evidence" value="ECO:0007669"/>
    <property type="project" value="UniProtKB-SubCell"/>
</dbReference>
<dbReference type="AlphaFoldDB" id="S3DF40"/>
<feature type="transmembrane region" description="Helical" evidence="8">
    <location>
        <begin position="508"/>
        <end position="529"/>
    </location>
</feature>
<sequence length="537" mass="58156">MDTPADHTKNNKSPAQYEAERAEQQSVVDGDSKNANANMTVLDDTAAIPKGTVDPVYEAKAKVLNNAIQEIGMGWYQWQLFIVVGFGWANDNLWPIVTSLIFPAIVKEFSPSRPPLLSLAQNIGLLAGAMFWGFGCDIFGRRWAFNLTLGITAVFGLIAAGSPNFAAIGCFAALWSFGVGGNLPVDSAVFLEFLPGSHQYLLTILSIYWAVAQVIANLIAWPLLGNLSCEETAETCTRKANMGWRYFVITMGCISMAEFFIRFVFFTIHESPKYLMGKGRDEDALRVVHDVARRNGKTSNLTIDDLRACDALGSGPLTTDASAALKRKLEKVNLTHVRALFATPKLIWSTSLIMLVWAFIGLGYPLYNAFLPYIQATRGAEFGDGSTYLTYRNSLIIAVLGIPGALLGGVLVEVPKFGRKGALAVSTVLTGVFLYASTTALTSNALLGWNCAFNFFSNIMYAVLYAYTPEIFVTKDRGTGNALTATANRVFGIMAPIIAMFANLETAAPVYTSGALFIAAGLLVLALPFEPRGKASL</sequence>
<organism evidence="10 11">
    <name type="scientific">Glarea lozoyensis (strain ATCC 20868 / MF5171)</name>
    <dbReference type="NCBI Taxonomy" id="1116229"/>
    <lineage>
        <taxon>Eukaryota</taxon>
        <taxon>Fungi</taxon>
        <taxon>Dikarya</taxon>
        <taxon>Ascomycota</taxon>
        <taxon>Pezizomycotina</taxon>
        <taxon>Leotiomycetes</taxon>
        <taxon>Helotiales</taxon>
        <taxon>Helotiaceae</taxon>
        <taxon>Glarea</taxon>
    </lineage>
</organism>
<dbReference type="InterPro" id="IPR020846">
    <property type="entry name" value="MFS_dom"/>
</dbReference>
<dbReference type="GeneID" id="19462623"/>
<dbReference type="PROSITE" id="PS50850">
    <property type="entry name" value="MFS"/>
    <property type="match status" value="1"/>
</dbReference>
<dbReference type="OMA" id="LLWFIWM"/>
<feature type="transmembrane region" description="Helical" evidence="8">
    <location>
        <begin position="447"/>
        <end position="468"/>
    </location>
</feature>
<evidence type="ECO:0000256" key="7">
    <source>
        <dbReference type="SAM" id="MobiDB-lite"/>
    </source>
</evidence>
<feature type="transmembrane region" description="Helical" evidence="8">
    <location>
        <begin position="421"/>
        <end position="441"/>
    </location>
</feature>
<feature type="transmembrane region" description="Helical" evidence="8">
    <location>
        <begin position="346"/>
        <end position="367"/>
    </location>
</feature>
<dbReference type="CDD" id="cd17316">
    <property type="entry name" value="MFS_SV2_like"/>
    <property type="match status" value="1"/>
</dbReference>
<evidence type="ECO:0000256" key="1">
    <source>
        <dbReference type="ARBA" id="ARBA00004141"/>
    </source>
</evidence>
<evidence type="ECO:0000256" key="3">
    <source>
        <dbReference type="ARBA" id="ARBA00022448"/>
    </source>
</evidence>